<dbReference type="InterPro" id="IPR024925">
    <property type="entry name" value="Malonyl_CoA-ACP_transAc"/>
</dbReference>
<evidence type="ECO:0000256" key="2">
    <source>
        <dbReference type="ARBA" id="ARBA00023315"/>
    </source>
</evidence>
<keyword evidence="8" id="KW-1185">Reference proteome</keyword>
<dbReference type="SUPFAM" id="SSF52151">
    <property type="entry name" value="FabD/lysophospholipase-like"/>
    <property type="match status" value="1"/>
</dbReference>
<keyword evidence="1 4" id="KW-0808">Transferase</keyword>
<dbReference type="Gene3D" id="3.40.366.10">
    <property type="entry name" value="Malonyl-Coenzyme A Acyl Carrier Protein, domain 2"/>
    <property type="match status" value="1"/>
</dbReference>
<dbReference type="InterPro" id="IPR016035">
    <property type="entry name" value="Acyl_Trfase/lysoPLipase"/>
</dbReference>
<evidence type="ECO:0000313" key="8">
    <source>
        <dbReference type="Proteomes" id="UP000278962"/>
    </source>
</evidence>
<reference evidence="7 8" key="1">
    <citation type="submission" date="2018-10" db="EMBL/GenBank/DDBJ databases">
        <title>Genomic Encyclopedia of Archaeal and Bacterial Type Strains, Phase II (KMG-II): from individual species to whole genera.</title>
        <authorList>
            <person name="Goeker M."/>
        </authorList>
    </citation>
    <scope>NUCLEOTIDE SEQUENCE [LARGE SCALE GENOMIC DNA]</scope>
    <source>
        <strain evidence="7 8">DSM 14954</strain>
    </source>
</reference>
<sequence>MGKLVFLLPGQGSQKVGMGSDLLQERPDLLEPYFEAAEAASGKPIRKLCLEGPIEELTATDVAQPALFCVALAMADLARESGITPDYAAGHSLGEYTAAVVAGALSPEDGIKLVSARGALMAKAQSEVPGGMAAVLGLEADKVAELCDSIDGRVAPANFNTPAQIVVSGDLDAIDKLVEAAPEAGAQRAVKLQVGAAFHSEAMVPVREQMAAKMAEVTFSDPSVPIVSNATGELVTTADGIKDALLAQISSPVRWVDCVNTLADEGVDTYLELGPGKVLIGLVRQIRDGMDITAADSPKKLGKFAAR</sequence>
<dbReference type="Gene3D" id="3.30.70.250">
    <property type="entry name" value="Malonyl-CoA ACP transacylase, ACP-binding"/>
    <property type="match status" value="1"/>
</dbReference>
<protein>
    <recommendedName>
        <fullName evidence="4">Malonyl CoA-acyl carrier protein transacylase</fullName>
        <ecNumber evidence="4">2.3.1.39</ecNumber>
    </recommendedName>
</protein>
<dbReference type="PANTHER" id="PTHR42681:SF1">
    <property type="entry name" value="MALONYL-COA-ACYL CARRIER PROTEIN TRANSACYLASE, MITOCHONDRIAL"/>
    <property type="match status" value="1"/>
</dbReference>
<dbReference type="EC" id="2.3.1.39" evidence="4"/>
<dbReference type="AlphaFoldDB" id="A0A660KZZ4"/>
<feature type="domain" description="Malonyl-CoA:ACP transacylase (MAT)" evidence="6">
    <location>
        <begin position="7"/>
        <end position="300"/>
    </location>
</feature>
<evidence type="ECO:0000256" key="5">
    <source>
        <dbReference type="PIRSR" id="PIRSR000446-1"/>
    </source>
</evidence>
<dbReference type="SMART" id="SM00827">
    <property type="entry name" value="PKS_AT"/>
    <property type="match status" value="1"/>
</dbReference>
<evidence type="ECO:0000256" key="1">
    <source>
        <dbReference type="ARBA" id="ARBA00022679"/>
    </source>
</evidence>
<comment type="caution">
    <text evidence="7">The sequence shown here is derived from an EMBL/GenBank/DDBJ whole genome shotgun (WGS) entry which is preliminary data.</text>
</comment>
<dbReference type="PIRSF" id="PIRSF000446">
    <property type="entry name" value="Mct"/>
    <property type="match status" value="1"/>
</dbReference>
<keyword evidence="2 4" id="KW-0012">Acyltransferase</keyword>
<dbReference type="OrthoDB" id="9808669at2"/>
<dbReference type="GO" id="GO:0004314">
    <property type="term" value="F:[acyl-carrier-protein] S-malonyltransferase activity"/>
    <property type="evidence" value="ECO:0007669"/>
    <property type="project" value="UniProtKB-EC"/>
</dbReference>
<name>A0A660KZZ4_9ACTN</name>
<dbReference type="InterPro" id="IPR050858">
    <property type="entry name" value="Mal-CoA-ACP_Trans/PKS_FabD"/>
</dbReference>
<dbReference type="InterPro" id="IPR014043">
    <property type="entry name" value="Acyl_transferase_dom"/>
</dbReference>
<evidence type="ECO:0000259" key="6">
    <source>
        <dbReference type="SMART" id="SM00827"/>
    </source>
</evidence>
<organism evidence="7 8">
    <name type="scientific">Solirubrobacter pauli</name>
    <dbReference type="NCBI Taxonomy" id="166793"/>
    <lineage>
        <taxon>Bacteria</taxon>
        <taxon>Bacillati</taxon>
        <taxon>Actinomycetota</taxon>
        <taxon>Thermoleophilia</taxon>
        <taxon>Solirubrobacterales</taxon>
        <taxon>Solirubrobacteraceae</taxon>
        <taxon>Solirubrobacter</taxon>
    </lineage>
</organism>
<dbReference type="GO" id="GO:0006633">
    <property type="term" value="P:fatty acid biosynthetic process"/>
    <property type="evidence" value="ECO:0007669"/>
    <property type="project" value="TreeGrafter"/>
</dbReference>
<dbReference type="FunFam" id="3.30.70.250:FF:000001">
    <property type="entry name" value="Malonyl CoA-acyl carrier protein transacylase"/>
    <property type="match status" value="1"/>
</dbReference>
<dbReference type="SUPFAM" id="SSF55048">
    <property type="entry name" value="Probable ACP-binding domain of malonyl-CoA ACP transacylase"/>
    <property type="match status" value="1"/>
</dbReference>
<dbReference type="EMBL" id="RBIL01000002">
    <property type="protein sequence ID" value="RKQ86748.1"/>
    <property type="molecule type" value="Genomic_DNA"/>
</dbReference>
<evidence type="ECO:0000256" key="4">
    <source>
        <dbReference type="PIRNR" id="PIRNR000446"/>
    </source>
</evidence>
<dbReference type="InterPro" id="IPR004410">
    <property type="entry name" value="Malonyl_CoA-ACP_transAc_FabD"/>
</dbReference>
<dbReference type="PANTHER" id="PTHR42681">
    <property type="entry name" value="MALONYL-COA-ACYL CARRIER PROTEIN TRANSACYLASE, MITOCHONDRIAL"/>
    <property type="match status" value="1"/>
</dbReference>
<dbReference type="NCBIfam" id="TIGR00128">
    <property type="entry name" value="fabD"/>
    <property type="match status" value="1"/>
</dbReference>
<gene>
    <name evidence="7" type="ORF">C8N24_4763</name>
</gene>
<dbReference type="InterPro" id="IPR001227">
    <property type="entry name" value="Ac_transferase_dom_sf"/>
</dbReference>
<dbReference type="Pfam" id="PF00698">
    <property type="entry name" value="Acyl_transf_1"/>
    <property type="match status" value="1"/>
</dbReference>
<dbReference type="InterPro" id="IPR016036">
    <property type="entry name" value="Malonyl_transacylase_ACP-bd"/>
</dbReference>
<dbReference type="GO" id="GO:0005829">
    <property type="term" value="C:cytosol"/>
    <property type="evidence" value="ECO:0007669"/>
    <property type="project" value="TreeGrafter"/>
</dbReference>
<comment type="catalytic activity">
    <reaction evidence="3 4">
        <text>holo-[ACP] + malonyl-CoA = malonyl-[ACP] + CoA</text>
        <dbReference type="Rhea" id="RHEA:41792"/>
        <dbReference type="Rhea" id="RHEA-COMP:9623"/>
        <dbReference type="Rhea" id="RHEA-COMP:9685"/>
        <dbReference type="ChEBI" id="CHEBI:57287"/>
        <dbReference type="ChEBI" id="CHEBI:57384"/>
        <dbReference type="ChEBI" id="CHEBI:64479"/>
        <dbReference type="ChEBI" id="CHEBI:78449"/>
        <dbReference type="EC" id="2.3.1.39"/>
    </reaction>
</comment>
<proteinExistence type="inferred from homology"/>
<feature type="active site" evidence="5">
    <location>
        <position position="199"/>
    </location>
</feature>
<accession>A0A660KZZ4</accession>
<evidence type="ECO:0000256" key="3">
    <source>
        <dbReference type="ARBA" id="ARBA00048462"/>
    </source>
</evidence>
<evidence type="ECO:0000313" key="7">
    <source>
        <dbReference type="EMBL" id="RKQ86748.1"/>
    </source>
</evidence>
<dbReference type="RefSeq" id="WP_121254736.1">
    <property type="nucleotide sequence ID" value="NZ_RBIL01000002.1"/>
</dbReference>
<dbReference type="Proteomes" id="UP000278962">
    <property type="component" value="Unassembled WGS sequence"/>
</dbReference>
<feature type="active site" evidence="5">
    <location>
        <position position="92"/>
    </location>
</feature>
<comment type="similarity">
    <text evidence="4">Belongs to the fabD family.</text>
</comment>